<evidence type="ECO:0000313" key="2">
    <source>
        <dbReference type="Proteomes" id="UP001055811"/>
    </source>
</evidence>
<accession>A0ACB9F7I3</accession>
<reference evidence="1 2" key="2">
    <citation type="journal article" date="2022" name="Mol. Ecol. Resour.">
        <title>The genomes of chicory, endive, great burdock and yacon provide insights into Asteraceae paleo-polyploidization history and plant inulin production.</title>
        <authorList>
            <person name="Fan W."/>
            <person name="Wang S."/>
            <person name="Wang H."/>
            <person name="Wang A."/>
            <person name="Jiang F."/>
            <person name="Liu H."/>
            <person name="Zhao H."/>
            <person name="Xu D."/>
            <person name="Zhang Y."/>
        </authorList>
    </citation>
    <scope>NUCLEOTIDE SEQUENCE [LARGE SCALE GENOMIC DNA]</scope>
    <source>
        <strain evidence="2">cv. Punajuju</strain>
        <tissue evidence="1">Leaves</tissue>
    </source>
</reference>
<keyword evidence="2" id="KW-1185">Reference proteome</keyword>
<evidence type="ECO:0000313" key="1">
    <source>
        <dbReference type="EMBL" id="KAI3766885.1"/>
    </source>
</evidence>
<sequence>MRKNPPRTNKMEPKAPKVLSRYLNAPTASCHDHCKGATKEQTDTKPIRRIPKAPPDRTKTDASNSINRIKKAPSVVPKITTRNVKNNNVVKDPILKSRDLKPKSENSQATKKCNPPNSTTSRRRHSDIFLPNEDIPLPSSRVLPKRRLSEIGIHPKKDVVSVSNTSMVRGSRTNKNEPGKDTKLSSVNKKSNSSKPMVPSPIRGAKVATLRSYKSLPQSDLKSLTKSKPRKPIENVALEKTSHVIEPNSEVGNTKTESHVTLDSSPSFEEKTMTHGHKGLVEGSSLMEDDGTTATNGQDNQSVADSEVTDSKDGGKLVVETTDCCTKTESNIIPNSSPSNEENSMTNGDNGLQECSSSMEDDSTTATNGQDNKSVADSEVIDSKDGGKLVVEITDCCTKTESNIIPNSSPSNEENSMTDGDNRLQECSSSMEDDSTTATNGQHNQSVADIDVIDSKDGVKLVVETTDCCTKTESNITPSSSPSNGENSMTYGDNGLQECSLLMEDDTIAKDGQQNGIVADSEGVDTKEETSVGKLLVETSDCSLDDLIFKRGNVLSPHSEGSTPRKQQFREEKELDDNETEKFERICLRRMSYDGVIRIPESQPVSVDLKHQEMVEKESPSLFNKVLEETANKLIQTRKSKVKALVGAFENIVSATSKSP</sequence>
<dbReference type="EMBL" id="CM042011">
    <property type="protein sequence ID" value="KAI3766885.1"/>
    <property type="molecule type" value="Genomic_DNA"/>
</dbReference>
<protein>
    <submittedName>
        <fullName evidence="1">Uncharacterized protein</fullName>
    </submittedName>
</protein>
<organism evidence="1 2">
    <name type="scientific">Cichorium intybus</name>
    <name type="common">Chicory</name>
    <dbReference type="NCBI Taxonomy" id="13427"/>
    <lineage>
        <taxon>Eukaryota</taxon>
        <taxon>Viridiplantae</taxon>
        <taxon>Streptophyta</taxon>
        <taxon>Embryophyta</taxon>
        <taxon>Tracheophyta</taxon>
        <taxon>Spermatophyta</taxon>
        <taxon>Magnoliopsida</taxon>
        <taxon>eudicotyledons</taxon>
        <taxon>Gunneridae</taxon>
        <taxon>Pentapetalae</taxon>
        <taxon>asterids</taxon>
        <taxon>campanulids</taxon>
        <taxon>Asterales</taxon>
        <taxon>Asteraceae</taxon>
        <taxon>Cichorioideae</taxon>
        <taxon>Cichorieae</taxon>
        <taxon>Cichoriinae</taxon>
        <taxon>Cichorium</taxon>
    </lineage>
</organism>
<comment type="caution">
    <text evidence="1">The sequence shown here is derived from an EMBL/GenBank/DDBJ whole genome shotgun (WGS) entry which is preliminary data.</text>
</comment>
<proteinExistence type="predicted"/>
<dbReference type="Proteomes" id="UP001055811">
    <property type="component" value="Linkage Group LG03"/>
</dbReference>
<reference evidence="2" key="1">
    <citation type="journal article" date="2022" name="Mol. Ecol. Resour.">
        <title>The genomes of chicory, endive, great burdock and yacon provide insights into Asteraceae palaeo-polyploidization history and plant inulin production.</title>
        <authorList>
            <person name="Fan W."/>
            <person name="Wang S."/>
            <person name="Wang H."/>
            <person name="Wang A."/>
            <person name="Jiang F."/>
            <person name="Liu H."/>
            <person name="Zhao H."/>
            <person name="Xu D."/>
            <person name="Zhang Y."/>
        </authorList>
    </citation>
    <scope>NUCLEOTIDE SEQUENCE [LARGE SCALE GENOMIC DNA]</scope>
    <source>
        <strain evidence="2">cv. Punajuju</strain>
    </source>
</reference>
<gene>
    <name evidence="1" type="ORF">L2E82_16963</name>
</gene>
<name>A0ACB9F7I3_CICIN</name>